<dbReference type="PANTHER" id="PTHR31846">
    <property type="entry name" value="CRS1 / YHBY (CRM) DOMAIN-CONTAINING PROTEIN"/>
    <property type="match status" value="1"/>
</dbReference>
<feature type="compositionally biased region" description="Polar residues" evidence="12">
    <location>
        <begin position="532"/>
        <end position="547"/>
    </location>
</feature>
<dbReference type="Proteomes" id="UP001443914">
    <property type="component" value="Unassembled WGS sequence"/>
</dbReference>
<evidence type="ECO:0000256" key="10">
    <source>
        <dbReference type="PROSITE-ProRule" id="PRU00626"/>
    </source>
</evidence>
<feature type="compositionally biased region" description="Polar residues" evidence="12">
    <location>
        <begin position="495"/>
        <end position="518"/>
    </location>
</feature>
<dbReference type="GO" id="GO:0003729">
    <property type="term" value="F:mRNA binding"/>
    <property type="evidence" value="ECO:0007669"/>
    <property type="project" value="InterPro"/>
</dbReference>
<comment type="caution">
    <text evidence="14">The sequence shown here is derived from an EMBL/GenBank/DDBJ whole genome shotgun (WGS) entry which is preliminary data.</text>
</comment>
<keyword evidence="9" id="KW-0687">Ribonucleoprotein</keyword>
<evidence type="ECO:0000259" key="13">
    <source>
        <dbReference type="PROSITE" id="PS51295"/>
    </source>
</evidence>
<feature type="domain" description="CRM" evidence="13">
    <location>
        <begin position="388"/>
        <end position="485"/>
    </location>
</feature>
<evidence type="ECO:0000256" key="2">
    <source>
        <dbReference type="ARBA" id="ARBA00022528"/>
    </source>
</evidence>
<keyword evidence="5" id="KW-0677">Repeat</keyword>
<evidence type="ECO:0000256" key="11">
    <source>
        <dbReference type="SAM" id="Coils"/>
    </source>
</evidence>
<feature type="region of interest" description="Disordered" evidence="12">
    <location>
        <begin position="490"/>
        <end position="518"/>
    </location>
</feature>
<dbReference type="GO" id="GO:0006397">
    <property type="term" value="P:mRNA processing"/>
    <property type="evidence" value="ECO:0007669"/>
    <property type="project" value="UniProtKB-KW"/>
</dbReference>
<comment type="subcellular location">
    <subcellularLocation>
        <location evidence="1">Plastid</location>
        <location evidence="1">Chloroplast</location>
    </subcellularLocation>
</comment>
<dbReference type="PROSITE" id="PS51295">
    <property type="entry name" value="CRM"/>
    <property type="match status" value="4"/>
</dbReference>
<feature type="domain" description="CRM" evidence="13">
    <location>
        <begin position="993"/>
        <end position="1092"/>
    </location>
</feature>
<keyword evidence="3" id="KW-0934">Plastid</keyword>
<dbReference type="EMBL" id="JBDFQZ010000007">
    <property type="protein sequence ID" value="KAK9706179.1"/>
    <property type="molecule type" value="Genomic_DNA"/>
</dbReference>
<feature type="compositionally biased region" description="Basic and acidic residues" evidence="12">
    <location>
        <begin position="548"/>
        <end position="558"/>
    </location>
</feature>
<evidence type="ECO:0000256" key="12">
    <source>
        <dbReference type="SAM" id="MobiDB-lite"/>
    </source>
</evidence>
<dbReference type="FunFam" id="3.30.110.60:FF:000003">
    <property type="entry name" value="CRM-domain containing factor CFM3B, chloroplastic"/>
    <property type="match status" value="1"/>
</dbReference>
<feature type="compositionally biased region" description="Basic and acidic residues" evidence="12">
    <location>
        <begin position="288"/>
        <end position="297"/>
    </location>
</feature>
<organism evidence="14 15">
    <name type="scientific">Saponaria officinalis</name>
    <name type="common">Common soapwort</name>
    <name type="synonym">Lychnis saponaria</name>
    <dbReference type="NCBI Taxonomy" id="3572"/>
    <lineage>
        <taxon>Eukaryota</taxon>
        <taxon>Viridiplantae</taxon>
        <taxon>Streptophyta</taxon>
        <taxon>Embryophyta</taxon>
        <taxon>Tracheophyta</taxon>
        <taxon>Spermatophyta</taxon>
        <taxon>Magnoliopsida</taxon>
        <taxon>eudicotyledons</taxon>
        <taxon>Gunneridae</taxon>
        <taxon>Pentapetalae</taxon>
        <taxon>Caryophyllales</taxon>
        <taxon>Caryophyllaceae</taxon>
        <taxon>Caryophylleae</taxon>
        <taxon>Saponaria</taxon>
    </lineage>
</organism>
<feature type="region of interest" description="Disordered" evidence="12">
    <location>
        <begin position="278"/>
        <end position="320"/>
    </location>
</feature>
<feature type="coiled-coil region" evidence="11">
    <location>
        <begin position="728"/>
        <end position="755"/>
    </location>
</feature>
<evidence type="ECO:0000256" key="8">
    <source>
        <dbReference type="ARBA" id="ARBA00023187"/>
    </source>
</evidence>
<dbReference type="Pfam" id="PF01985">
    <property type="entry name" value="CRS1_YhbY"/>
    <property type="match status" value="4"/>
</dbReference>
<evidence type="ECO:0000256" key="7">
    <source>
        <dbReference type="ARBA" id="ARBA00022946"/>
    </source>
</evidence>
<proteinExistence type="predicted"/>
<dbReference type="GO" id="GO:0009507">
    <property type="term" value="C:chloroplast"/>
    <property type="evidence" value="ECO:0007669"/>
    <property type="project" value="UniProtKB-SubCell"/>
</dbReference>
<dbReference type="GO" id="GO:1990904">
    <property type="term" value="C:ribonucleoprotein complex"/>
    <property type="evidence" value="ECO:0007669"/>
    <property type="project" value="UniProtKB-KW"/>
</dbReference>
<dbReference type="SMART" id="SM01103">
    <property type="entry name" value="CRS1_YhbY"/>
    <property type="match status" value="4"/>
</dbReference>
<dbReference type="FunFam" id="3.30.110.60:FF:000002">
    <property type="entry name" value="CRS2-associated factor 1, chloroplastic"/>
    <property type="match status" value="2"/>
</dbReference>
<dbReference type="AlphaFoldDB" id="A0AAW1JM54"/>
<feature type="compositionally biased region" description="Low complexity" evidence="12">
    <location>
        <begin position="298"/>
        <end position="308"/>
    </location>
</feature>
<accession>A0AAW1JM54</accession>
<dbReference type="Gene3D" id="3.30.110.60">
    <property type="entry name" value="YhbY-like"/>
    <property type="match status" value="4"/>
</dbReference>
<protein>
    <recommendedName>
        <fullName evidence="13">CRM domain-containing protein</fullName>
    </recommendedName>
</protein>
<keyword evidence="15" id="KW-1185">Reference proteome</keyword>
<name>A0AAW1JM54_SAPOF</name>
<keyword evidence="2" id="KW-0150">Chloroplast</keyword>
<reference evidence="14 15" key="1">
    <citation type="submission" date="2024-03" db="EMBL/GenBank/DDBJ databases">
        <title>WGS assembly of Saponaria officinalis var. Norfolk2.</title>
        <authorList>
            <person name="Jenkins J."/>
            <person name="Shu S."/>
            <person name="Grimwood J."/>
            <person name="Barry K."/>
            <person name="Goodstein D."/>
            <person name="Schmutz J."/>
            <person name="Leebens-Mack J."/>
            <person name="Osbourn A."/>
        </authorList>
    </citation>
    <scope>NUCLEOTIDE SEQUENCE [LARGE SCALE GENOMIC DNA]</scope>
    <source>
        <strain evidence="15">cv. Norfolk2</strain>
        <strain evidence="14">JIC</strain>
        <tissue evidence="14">Leaf</tissue>
    </source>
</reference>
<dbReference type="InterPro" id="IPR045278">
    <property type="entry name" value="CRS1/CFM2/CFM3"/>
</dbReference>
<dbReference type="GO" id="GO:0000373">
    <property type="term" value="P:Group II intron splicing"/>
    <property type="evidence" value="ECO:0007669"/>
    <property type="project" value="UniProtKB-ARBA"/>
</dbReference>
<sequence length="1122" mass="124043">MSLLLSSHYFSLSSKPPSHHRNNHRYNPRLLFPHLPQTLIFTLNPNKTPIYAAAAKPSTGDTKTLPKSAIQRIADKLRSLGFVEENPNSEISSGNEIDSKIGEVFVPNSRQIPIYRVGHTLDPSWSTPSNPVPKPGSGNAMVKLNELKKVAKKEWKEARYRAKEASETKVPSLAELSLSGSELRRLTTLGIKMKQKMNIGKAGITEGIINGIHERWRSSEVVKIVCEDISKLNMKRTHDLLERKSGGMVVWRAGSKIILYRGANYKYPYFSLDEASVGNSSENAMNSDDGKESHSSETSEIESSGQSSARVPGQSSLIAGVGSPDRVRLQLPGERELVEEADRLLDGLGPRFNDWWGYEPLPVDADLLPAVVPGFRKPFRLLPYGVKPQLTNDEMTILKRLGRPLPCHFALGRNRKHQGLAEAMLKLWEKCEIAKIAVKRGVQNTSSELMAEELKSLTGGVLLSRDKEYIVFYRGKDFLPAVVSSAIQERRKSRTPLSNLSPTISENDTSNSEGHASVRSQLGNVSPTIAENAASNSEGHASVNASENNKDQNTEIGLHERKTRSIEAAIVKTNRKLAMALDEKARAQKLLTELEQAEISSEAEIDKEGITEEEKYMLRKVGLKMRPFLLLGRRGVFDGTIENMHLHWKYRELVKIICGGWNIDEIHRVARTLEAESGGILVAVERVRKGHAIIVYRGKNYQRPASLRPQTLLNKKQALKRSIEEQRRQSLKLNVLKLSKNIQDLKLKLAEDNEALCGQTGQQLRPQMDVEEPVLTSAMSDDNNDHQKGHVSSVQDKLISIPNDTSEVADTSLILLGDTVQKEHTVRITHPSISAEPEVVEKPVLTSAVSEDNNDRQIGFVPPVLDKILSLPNDASEVVDKSSILSGDTVQIEHTSSYINPSISNEPEARFSGIFLPASSDSDKASRDGSLFNSTSYESDPSITVATQAMSKHIIFKDETISSARKEDVKALGPPTQGKITEKNPCAELVRARTLTNKERLLLRKEALTMKRRPVLAVGRSNVVTGVAKAIKDHFKKHPLAIVNVKGRAKGTSVKEIVFQLEQVTGAILVSQEPNKVILYRGWGAGADRRSSSKEDRGTRAAKPSVSVSPELLAAMRIECGL</sequence>
<keyword evidence="8" id="KW-0508">mRNA splicing</keyword>
<evidence type="ECO:0000256" key="4">
    <source>
        <dbReference type="ARBA" id="ARBA00022664"/>
    </source>
</evidence>
<evidence type="ECO:0000256" key="9">
    <source>
        <dbReference type="ARBA" id="ARBA00023274"/>
    </source>
</evidence>
<keyword evidence="4" id="KW-0507">mRNA processing</keyword>
<evidence type="ECO:0000256" key="1">
    <source>
        <dbReference type="ARBA" id="ARBA00004229"/>
    </source>
</evidence>
<feature type="domain" description="CRM" evidence="13">
    <location>
        <begin position="608"/>
        <end position="708"/>
    </location>
</feature>
<gene>
    <name evidence="14" type="ORF">RND81_07G109300</name>
</gene>
<evidence type="ECO:0000313" key="15">
    <source>
        <dbReference type="Proteomes" id="UP001443914"/>
    </source>
</evidence>
<evidence type="ECO:0000256" key="6">
    <source>
        <dbReference type="ARBA" id="ARBA00022884"/>
    </source>
</evidence>
<dbReference type="InterPro" id="IPR035920">
    <property type="entry name" value="YhbY-like_sf"/>
</dbReference>
<feature type="domain" description="CRM" evidence="13">
    <location>
        <begin position="176"/>
        <end position="272"/>
    </location>
</feature>
<keyword evidence="11" id="KW-0175">Coiled coil</keyword>
<dbReference type="PANTHER" id="PTHR31846:SF20">
    <property type="entry name" value="CRM-DOMAIN CONTAINING FACTOR CFM2, CHLOROPLASTIC"/>
    <property type="match status" value="1"/>
</dbReference>
<feature type="region of interest" description="Disordered" evidence="12">
    <location>
        <begin position="532"/>
        <end position="558"/>
    </location>
</feature>
<keyword evidence="6 10" id="KW-0694">RNA-binding</keyword>
<dbReference type="EMBL" id="JBDFQZ010000007">
    <property type="protein sequence ID" value="KAK9706182.1"/>
    <property type="molecule type" value="Genomic_DNA"/>
</dbReference>
<evidence type="ECO:0000313" key="14">
    <source>
        <dbReference type="EMBL" id="KAK9706179.1"/>
    </source>
</evidence>
<dbReference type="SUPFAM" id="SSF75471">
    <property type="entry name" value="YhbY-like"/>
    <property type="match status" value="4"/>
</dbReference>
<keyword evidence="7" id="KW-0809">Transit peptide</keyword>
<dbReference type="EMBL" id="JBDFQZ010000007">
    <property type="protein sequence ID" value="KAK9706177.1"/>
    <property type="molecule type" value="Genomic_DNA"/>
</dbReference>
<dbReference type="EMBL" id="JBDFQZ010000007">
    <property type="protein sequence ID" value="KAK9706178.1"/>
    <property type="molecule type" value="Genomic_DNA"/>
</dbReference>
<evidence type="ECO:0000256" key="5">
    <source>
        <dbReference type="ARBA" id="ARBA00022737"/>
    </source>
</evidence>
<dbReference type="InterPro" id="IPR001890">
    <property type="entry name" value="RNA-binding_CRM"/>
</dbReference>
<evidence type="ECO:0000256" key="3">
    <source>
        <dbReference type="ARBA" id="ARBA00022640"/>
    </source>
</evidence>